<evidence type="ECO:0000256" key="2">
    <source>
        <dbReference type="ARBA" id="ARBA00023125"/>
    </source>
</evidence>
<feature type="domain" description="HTH araC/xylS-type" evidence="5">
    <location>
        <begin position="414"/>
        <end position="512"/>
    </location>
</feature>
<dbReference type="PANTHER" id="PTHR43280:SF28">
    <property type="entry name" value="HTH-TYPE TRANSCRIPTIONAL ACTIVATOR RHAS"/>
    <property type="match status" value="1"/>
</dbReference>
<dbReference type="EMBL" id="BMIW01000031">
    <property type="protein sequence ID" value="GGG11280.1"/>
    <property type="molecule type" value="Genomic_DNA"/>
</dbReference>
<keyword evidence="2" id="KW-0238">DNA-binding</keyword>
<dbReference type="InterPro" id="IPR009057">
    <property type="entry name" value="Homeodomain-like_sf"/>
</dbReference>
<dbReference type="InterPro" id="IPR018060">
    <property type="entry name" value="HTH_AraC"/>
</dbReference>
<evidence type="ECO:0000256" key="3">
    <source>
        <dbReference type="ARBA" id="ARBA00023163"/>
    </source>
</evidence>
<evidence type="ECO:0000256" key="4">
    <source>
        <dbReference type="PROSITE-ProRule" id="PRU00169"/>
    </source>
</evidence>
<keyword evidence="1" id="KW-0805">Transcription regulation</keyword>
<dbReference type="Gene3D" id="3.40.50.2300">
    <property type="match status" value="1"/>
</dbReference>
<reference evidence="8" key="1">
    <citation type="journal article" date="2019" name="Int. J. Syst. Evol. Microbiol.">
        <title>The Global Catalogue of Microorganisms (GCM) 10K type strain sequencing project: providing services to taxonomists for standard genome sequencing and annotation.</title>
        <authorList>
            <consortium name="The Broad Institute Genomics Platform"/>
            <consortium name="The Broad Institute Genome Sequencing Center for Infectious Disease"/>
            <person name="Wu L."/>
            <person name="Ma J."/>
        </authorList>
    </citation>
    <scope>NUCLEOTIDE SEQUENCE [LARGE SCALE GENOMIC DNA]</scope>
    <source>
        <strain evidence="8">CGMCC 1.15420</strain>
    </source>
</reference>
<sequence>MKVLIVDDEQHVRESVELSIQWDQYNITQIYTAEDGAEALEVVRREVPELIICDMSMPRMDGIAFLEVLREEGWDSKVIVLSGYQEFRYTRATLLANGFDYLLKPFKIDDLNKTISRAVESILESKQNESEELRRSYQVHEANTLLNEQRMATYLQGETANHEGVRQLLAEAGFPLEDFYVLLFLPRNGTAIVDRYFMGDEALFLFSVRNILREVLRPLTQYYFFRMESFFCVFTAGDISVAEMEHYRRKLEESWQATIRIETFSGFPKMKYSYTQILTGVKAAKTEILKLNILDGQPIVPLEPQTIPSLMDKELLLLEALKKQDKGYLEELIHSFVQELKDQGYLSLKGLQHYTIEVNLLIMRISRQLELEQHIDPLSLWISDLDEWEKALTHIFWLMIESAGENLASLRSIHAIRHYIDSHINEDISLTSLADKFYFSPQYISKKFKETYDTTIMNYLTQLRMERAKSLLGHSDISIVEISRIVGYEDDNYFGKVFRKHVGESPSQYRKKQQDR</sequence>
<dbReference type="Pfam" id="PF00072">
    <property type="entry name" value="Response_reg"/>
    <property type="match status" value="1"/>
</dbReference>
<name>A0ABQ1W320_9BACL</name>
<protein>
    <recommendedName>
        <fullName evidence="9">DNA-binding response regulator</fullName>
    </recommendedName>
</protein>
<gene>
    <name evidence="7" type="ORF">GCM10010913_36360</name>
</gene>
<dbReference type="SMART" id="SM00342">
    <property type="entry name" value="HTH_ARAC"/>
    <property type="match status" value="1"/>
</dbReference>
<accession>A0ABQ1W320</accession>
<evidence type="ECO:0000313" key="7">
    <source>
        <dbReference type="EMBL" id="GGG11280.1"/>
    </source>
</evidence>
<dbReference type="PROSITE" id="PS01124">
    <property type="entry name" value="HTH_ARAC_FAMILY_2"/>
    <property type="match status" value="1"/>
</dbReference>
<evidence type="ECO:0000259" key="5">
    <source>
        <dbReference type="PROSITE" id="PS01124"/>
    </source>
</evidence>
<dbReference type="SUPFAM" id="SSF46689">
    <property type="entry name" value="Homeodomain-like"/>
    <property type="match status" value="2"/>
</dbReference>
<evidence type="ECO:0000256" key="1">
    <source>
        <dbReference type="ARBA" id="ARBA00023015"/>
    </source>
</evidence>
<dbReference type="Pfam" id="PF12833">
    <property type="entry name" value="HTH_18"/>
    <property type="match status" value="1"/>
</dbReference>
<proteinExistence type="predicted"/>
<comment type="caution">
    <text evidence="7">The sequence shown here is derived from an EMBL/GenBank/DDBJ whole genome shotgun (WGS) entry which is preliminary data.</text>
</comment>
<keyword evidence="3" id="KW-0804">Transcription</keyword>
<dbReference type="PROSITE" id="PS50110">
    <property type="entry name" value="RESPONSE_REGULATORY"/>
    <property type="match status" value="1"/>
</dbReference>
<keyword evidence="8" id="KW-1185">Reference proteome</keyword>
<feature type="modified residue" description="4-aspartylphosphate" evidence="4">
    <location>
        <position position="54"/>
    </location>
</feature>
<evidence type="ECO:0008006" key="9">
    <source>
        <dbReference type="Google" id="ProtNLM"/>
    </source>
</evidence>
<feature type="domain" description="Response regulatory" evidence="6">
    <location>
        <begin position="2"/>
        <end position="119"/>
    </location>
</feature>
<dbReference type="InterPro" id="IPR011006">
    <property type="entry name" value="CheY-like_superfamily"/>
</dbReference>
<dbReference type="PANTHER" id="PTHR43280">
    <property type="entry name" value="ARAC-FAMILY TRANSCRIPTIONAL REGULATOR"/>
    <property type="match status" value="1"/>
</dbReference>
<dbReference type="PROSITE" id="PS00041">
    <property type="entry name" value="HTH_ARAC_FAMILY_1"/>
    <property type="match status" value="1"/>
</dbReference>
<dbReference type="InterPro" id="IPR001789">
    <property type="entry name" value="Sig_transdc_resp-reg_receiver"/>
</dbReference>
<dbReference type="Proteomes" id="UP000608420">
    <property type="component" value="Unassembled WGS sequence"/>
</dbReference>
<keyword evidence="4" id="KW-0597">Phosphoprotein</keyword>
<dbReference type="SUPFAM" id="SSF52172">
    <property type="entry name" value="CheY-like"/>
    <property type="match status" value="1"/>
</dbReference>
<evidence type="ECO:0000313" key="8">
    <source>
        <dbReference type="Proteomes" id="UP000608420"/>
    </source>
</evidence>
<dbReference type="PRINTS" id="PR00032">
    <property type="entry name" value="HTHARAC"/>
</dbReference>
<dbReference type="Gene3D" id="1.10.10.60">
    <property type="entry name" value="Homeodomain-like"/>
    <property type="match status" value="2"/>
</dbReference>
<dbReference type="SMART" id="SM00448">
    <property type="entry name" value="REC"/>
    <property type="match status" value="1"/>
</dbReference>
<organism evidence="7 8">
    <name type="scientific">Paenibacillus aceti</name>
    <dbReference type="NCBI Taxonomy" id="1820010"/>
    <lineage>
        <taxon>Bacteria</taxon>
        <taxon>Bacillati</taxon>
        <taxon>Bacillota</taxon>
        <taxon>Bacilli</taxon>
        <taxon>Bacillales</taxon>
        <taxon>Paenibacillaceae</taxon>
        <taxon>Paenibacillus</taxon>
    </lineage>
</organism>
<dbReference type="CDD" id="cd17536">
    <property type="entry name" value="REC_YesN-like"/>
    <property type="match status" value="1"/>
</dbReference>
<dbReference type="InterPro" id="IPR020449">
    <property type="entry name" value="Tscrpt_reg_AraC-type_HTH"/>
</dbReference>
<dbReference type="InterPro" id="IPR018062">
    <property type="entry name" value="HTH_AraC-typ_CS"/>
</dbReference>
<evidence type="ECO:0000259" key="6">
    <source>
        <dbReference type="PROSITE" id="PS50110"/>
    </source>
</evidence>